<keyword evidence="1" id="KW-0813">Transport</keyword>
<accession>A0A5K3G5A6</accession>
<organism evidence="4">
    <name type="scientific">Mesocestoides corti</name>
    <name type="common">Flatworm</name>
    <dbReference type="NCBI Taxonomy" id="53468"/>
    <lineage>
        <taxon>Eukaryota</taxon>
        <taxon>Metazoa</taxon>
        <taxon>Spiralia</taxon>
        <taxon>Lophotrochozoa</taxon>
        <taxon>Platyhelminthes</taxon>
        <taxon>Cestoda</taxon>
        <taxon>Eucestoda</taxon>
        <taxon>Cyclophyllidea</taxon>
        <taxon>Mesocestoididae</taxon>
        <taxon>Mesocestoides</taxon>
    </lineage>
</organism>
<dbReference type="InterPro" id="IPR027417">
    <property type="entry name" value="P-loop_NTPase"/>
</dbReference>
<dbReference type="GO" id="GO:0016020">
    <property type="term" value="C:membrane"/>
    <property type="evidence" value="ECO:0007669"/>
    <property type="project" value="InterPro"/>
</dbReference>
<dbReference type="SUPFAM" id="SSF52540">
    <property type="entry name" value="P-loop containing nucleoside triphosphate hydrolases"/>
    <property type="match status" value="1"/>
</dbReference>
<evidence type="ECO:0000256" key="2">
    <source>
        <dbReference type="ARBA" id="ARBA00022737"/>
    </source>
</evidence>
<evidence type="ECO:0000313" key="4">
    <source>
        <dbReference type="WBParaSite" id="MCU_014588-RA"/>
    </source>
</evidence>
<dbReference type="GO" id="GO:0005524">
    <property type="term" value="F:ATP binding"/>
    <property type="evidence" value="ECO:0007669"/>
    <property type="project" value="InterPro"/>
</dbReference>
<protein>
    <submittedName>
        <fullName evidence="4">ABC transporter domain-containing protein</fullName>
    </submittedName>
</protein>
<dbReference type="Gene3D" id="3.40.50.300">
    <property type="entry name" value="P-loop containing nucleotide triphosphate hydrolases"/>
    <property type="match status" value="1"/>
</dbReference>
<proteinExistence type="predicted"/>
<sequence>SNPNLHEVIAYCPQFNPLHTHLTGFETLQLYARIRGYPESTISSVADRLIDQLCLRPHAKKPVYAYSGGNLRKLSIAVAIIGHPKVLLLDEPTAGMDPGAKRCLWDVIKALLRENRSVVLTSHSMEECEALCNRLAIMMEGQFQCFGTAPHLKELFGEGYIVEVDLVHEEHDPQSLFASHAGIKLTDVVGRRCNFETHKEVPLSEVFKQLVALRTAGRIMNFAVRQSSLDSVFVNFVRRYENDKANEEYYGSEDLSFTEQEETFVKL</sequence>
<dbReference type="GO" id="GO:0016887">
    <property type="term" value="F:ATP hydrolysis activity"/>
    <property type="evidence" value="ECO:0007669"/>
    <property type="project" value="InterPro"/>
</dbReference>
<feature type="domain" description="ABC transporter" evidence="3">
    <location>
        <begin position="4"/>
        <end position="94"/>
    </location>
</feature>
<dbReference type="GO" id="GO:0005319">
    <property type="term" value="F:lipid transporter activity"/>
    <property type="evidence" value="ECO:0007669"/>
    <property type="project" value="TreeGrafter"/>
</dbReference>
<evidence type="ECO:0000259" key="3">
    <source>
        <dbReference type="Pfam" id="PF00005"/>
    </source>
</evidence>
<dbReference type="Pfam" id="PF00005">
    <property type="entry name" value="ABC_tran"/>
    <property type="match status" value="1"/>
</dbReference>
<keyword evidence="2" id="KW-0677">Repeat</keyword>
<evidence type="ECO:0000256" key="1">
    <source>
        <dbReference type="ARBA" id="ARBA00022448"/>
    </source>
</evidence>
<dbReference type="InterPro" id="IPR003439">
    <property type="entry name" value="ABC_transporter-like_ATP-bd"/>
</dbReference>
<reference evidence="4" key="1">
    <citation type="submission" date="2019-11" db="UniProtKB">
        <authorList>
            <consortium name="WormBaseParasite"/>
        </authorList>
    </citation>
    <scope>IDENTIFICATION</scope>
</reference>
<dbReference type="PANTHER" id="PTHR19229:SF36">
    <property type="entry name" value="ATP-BINDING CASSETTE SUB-FAMILY A MEMBER 2"/>
    <property type="match status" value="1"/>
</dbReference>
<dbReference type="GO" id="GO:0140359">
    <property type="term" value="F:ABC-type transporter activity"/>
    <property type="evidence" value="ECO:0007669"/>
    <property type="project" value="InterPro"/>
</dbReference>
<dbReference type="InterPro" id="IPR026082">
    <property type="entry name" value="ABCA"/>
</dbReference>
<name>A0A5K3G5A6_MESCO</name>
<dbReference type="PANTHER" id="PTHR19229">
    <property type="entry name" value="ATP-BINDING CASSETTE TRANSPORTER SUBFAMILY A ABCA"/>
    <property type="match status" value="1"/>
</dbReference>
<dbReference type="AlphaFoldDB" id="A0A5K3G5A6"/>
<dbReference type="WBParaSite" id="MCU_014588-RA">
    <property type="protein sequence ID" value="MCU_014588-RA"/>
    <property type="gene ID" value="MCU_014588"/>
</dbReference>